<sequence>MDDERVLIVGAGHAAAQLCGSLRQEGWSGEIVLVGDEPSLPYHRPPLSKTYLAGECDLDELLIRKSDFYDKHAVAFRQDRVTSVRRDDREVVLEGGERLRYDHLVLSLGARPRPLTVSGSQMAGVHYLRDSAHVDAIREELSNARHAVIVGAGYIGLETAAALRSLGVDVTVLETAERVLQRVTAAEVSAFYGRVHREEGVDLRLGVQVEALEGDSRIRGVRLTDGQLIECDLLIVGIGVVPNVEIGHDSGLEIENGIATDQYGRTSDPHIYAAGDCASSYTSRYGRRLRLESVPNAVEHAKAIAAAICGKEKPITALPWFWSDQYDLKLQIAGLNAGYDQVVVRGDSSSTRDFTCFYLRDGKLIAADCINQPQEFMFSKRAIAQELSPDPQFLTRPDVDLRELLQPGAVRA</sequence>
<evidence type="ECO:0000313" key="7">
    <source>
        <dbReference type="EMBL" id="MBS4102983.1"/>
    </source>
</evidence>
<dbReference type="InterPro" id="IPR036188">
    <property type="entry name" value="FAD/NAD-bd_sf"/>
</dbReference>
<keyword evidence="3" id="KW-0274">FAD</keyword>
<dbReference type="RefSeq" id="WP_212554509.1">
    <property type="nucleotide sequence ID" value="NZ_JAGXOE010000047.1"/>
</dbReference>
<protein>
    <submittedName>
        <fullName evidence="7">FAD-dependent oxidoreductase</fullName>
    </submittedName>
</protein>
<dbReference type="PANTHER" id="PTHR43557:SF2">
    <property type="entry name" value="RIESKE DOMAIN-CONTAINING PROTEIN-RELATED"/>
    <property type="match status" value="1"/>
</dbReference>
<keyword evidence="4" id="KW-0560">Oxidoreductase</keyword>
<reference evidence="7 8" key="1">
    <citation type="submission" date="2021-04" db="EMBL/GenBank/DDBJ databases">
        <title>Whole genome sequence analysis of a thiophenic sulfur metabolizing bacteria.</title>
        <authorList>
            <person name="Akhtar N."/>
            <person name="Akram J."/>
            <person name="Aslam A."/>
        </authorList>
    </citation>
    <scope>NUCLEOTIDE SEQUENCE [LARGE SCALE GENOMIC DNA]</scope>
    <source>
        <strain evidence="7 8">3OW</strain>
    </source>
</reference>
<dbReference type="SUPFAM" id="SSF55424">
    <property type="entry name" value="FAD/NAD-linked reductases, dimerisation (C-terminal) domain"/>
    <property type="match status" value="1"/>
</dbReference>
<dbReference type="PANTHER" id="PTHR43557">
    <property type="entry name" value="APOPTOSIS-INDUCING FACTOR 1"/>
    <property type="match status" value="1"/>
</dbReference>
<accession>A0ABS5NHS7</accession>
<evidence type="ECO:0000313" key="8">
    <source>
        <dbReference type="Proteomes" id="UP000676853"/>
    </source>
</evidence>
<dbReference type="Gene3D" id="3.50.50.60">
    <property type="entry name" value="FAD/NAD(P)-binding domain"/>
    <property type="match status" value="2"/>
</dbReference>
<evidence type="ECO:0000256" key="1">
    <source>
        <dbReference type="ARBA" id="ARBA00001974"/>
    </source>
</evidence>
<dbReference type="InterPro" id="IPR023753">
    <property type="entry name" value="FAD/NAD-binding_dom"/>
</dbReference>
<dbReference type="InterPro" id="IPR016156">
    <property type="entry name" value="FAD/NAD-linked_Rdtase_dimer_sf"/>
</dbReference>
<dbReference type="InterPro" id="IPR028202">
    <property type="entry name" value="Reductase_C"/>
</dbReference>
<dbReference type="Pfam" id="PF07992">
    <property type="entry name" value="Pyr_redox_2"/>
    <property type="match status" value="1"/>
</dbReference>
<dbReference type="Proteomes" id="UP000676853">
    <property type="component" value="Unassembled WGS sequence"/>
</dbReference>
<name>A0ABS5NHS7_TSUPA</name>
<dbReference type="PRINTS" id="PR00368">
    <property type="entry name" value="FADPNR"/>
</dbReference>
<evidence type="ECO:0000256" key="4">
    <source>
        <dbReference type="ARBA" id="ARBA00023002"/>
    </source>
</evidence>
<feature type="domain" description="Reductase C-terminal" evidence="6">
    <location>
        <begin position="320"/>
        <end position="405"/>
    </location>
</feature>
<dbReference type="SUPFAM" id="SSF51905">
    <property type="entry name" value="FAD/NAD(P)-binding domain"/>
    <property type="match status" value="1"/>
</dbReference>
<organism evidence="7 8">
    <name type="scientific">Tsukamurella paurometabola</name>
    <name type="common">Corynebacterium paurometabolum</name>
    <dbReference type="NCBI Taxonomy" id="2061"/>
    <lineage>
        <taxon>Bacteria</taxon>
        <taxon>Bacillati</taxon>
        <taxon>Actinomycetota</taxon>
        <taxon>Actinomycetes</taxon>
        <taxon>Mycobacteriales</taxon>
        <taxon>Tsukamurellaceae</taxon>
        <taxon>Tsukamurella</taxon>
    </lineage>
</organism>
<dbReference type="Pfam" id="PF14759">
    <property type="entry name" value="Reductase_C"/>
    <property type="match status" value="1"/>
</dbReference>
<evidence type="ECO:0000259" key="6">
    <source>
        <dbReference type="Pfam" id="PF14759"/>
    </source>
</evidence>
<evidence type="ECO:0000256" key="2">
    <source>
        <dbReference type="ARBA" id="ARBA00022630"/>
    </source>
</evidence>
<comment type="cofactor">
    <cofactor evidence="1">
        <name>FAD</name>
        <dbReference type="ChEBI" id="CHEBI:57692"/>
    </cofactor>
</comment>
<dbReference type="EMBL" id="JAGXOE010000047">
    <property type="protein sequence ID" value="MBS4102983.1"/>
    <property type="molecule type" value="Genomic_DNA"/>
</dbReference>
<dbReference type="Gene3D" id="3.30.390.30">
    <property type="match status" value="1"/>
</dbReference>
<keyword evidence="8" id="KW-1185">Reference proteome</keyword>
<dbReference type="InterPro" id="IPR050446">
    <property type="entry name" value="FAD-oxidoreductase/Apoptosis"/>
</dbReference>
<keyword evidence="2" id="KW-0285">Flavoprotein</keyword>
<feature type="domain" description="FAD/NAD(P)-binding" evidence="5">
    <location>
        <begin position="5"/>
        <end position="301"/>
    </location>
</feature>
<evidence type="ECO:0000256" key="3">
    <source>
        <dbReference type="ARBA" id="ARBA00022827"/>
    </source>
</evidence>
<comment type="caution">
    <text evidence="7">The sequence shown here is derived from an EMBL/GenBank/DDBJ whole genome shotgun (WGS) entry which is preliminary data.</text>
</comment>
<dbReference type="PRINTS" id="PR00411">
    <property type="entry name" value="PNDRDTASEI"/>
</dbReference>
<gene>
    <name evidence="7" type="ORF">KFZ73_17270</name>
</gene>
<proteinExistence type="predicted"/>
<evidence type="ECO:0000259" key="5">
    <source>
        <dbReference type="Pfam" id="PF07992"/>
    </source>
</evidence>